<dbReference type="AlphaFoldDB" id="A0A1I3QWN1"/>
<gene>
    <name evidence="1" type="ORF">SAMN05421753_11979</name>
</gene>
<dbReference type="Proteomes" id="UP000199518">
    <property type="component" value="Unassembled WGS sequence"/>
</dbReference>
<proteinExistence type="predicted"/>
<evidence type="ECO:0000313" key="2">
    <source>
        <dbReference type="Proteomes" id="UP000199518"/>
    </source>
</evidence>
<dbReference type="STRING" id="1576369.SAMN05421753_11979"/>
<organism evidence="1 2">
    <name type="scientific">Planctomicrobium piriforme</name>
    <dbReference type="NCBI Taxonomy" id="1576369"/>
    <lineage>
        <taxon>Bacteria</taxon>
        <taxon>Pseudomonadati</taxon>
        <taxon>Planctomycetota</taxon>
        <taxon>Planctomycetia</taxon>
        <taxon>Planctomycetales</taxon>
        <taxon>Planctomycetaceae</taxon>
        <taxon>Planctomicrobium</taxon>
    </lineage>
</organism>
<evidence type="ECO:0000313" key="1">
    <source>
        <dbReference type="EMBL" id="SFJ38488.1"/>
    </source>
</evidence>
<reference evidence="2" key="1">
    <citation type="submission" date="2016-10" db="EMBL/GenBank/DDBJ databases">
        <authorList>
            <person name="Varghese N."/>
            <person name="Submissions S."/>
        </authorList>
    </citation>
    <scope>NUCLEOTIDE SEQUENCE [LARGE SCALE GENOMIC DNA]</scope>
    <source>
        <strain evidence="2">DSM 26348</strain>
    </source>
</reference>
<accession>A0A1I3QWN1</accession>
<protein>
    <submittedName>
        <fullName evidence="1">Uncharacterized protein</fullName>
    </submittedName>
</protein>
<keyword evidence="2" id="KW-1185">Reference proteome</keyword>
<sequence length="78" mass="9168">MARQIANCTNCGGSSFYSHQFPSGETWLSPLFFNFKTFTRRMVQSEICTDCGHIIFFIPDKDLPELRELDESKKKWRK</sequence>
<name>A0A1I3QWN1_9PLAN</name>
<dbReference type="EMBL" id="FOQD01000019">
    <property type="protein sequence ID" value="SFJ38488.1"/>
    <property type="molecule type" value="Genomic_DNA"/>
</dbReference>